<dbReference type="AlphaFoldDB" id="A0A8J3N655"/>
<feature type="domain" description="DUF1330" evidence="1">
    <location>
        <begin position="3"/>
        <end position="95"/>
    </location>
</feature>
<sequence length="95" mass="11023">MAAYFLVDVAINDPQLYAEYRKLVMPTLEKYGGRFLARGGTVETIEGNWNPERFVIIEFENSEQFQRWYYSPEYTEARTIRFKASTASAILVQGV</sequence>
<dbReference type="Pfam" id="PF07045">
    <property type="entry name" value="DUF1330"/>
    <property type="match status" value="1"/>
</dbReference>
<dbReference type="PANTHER" id="PTHR41521:SF4">
    <property type="entry name" value="BLR0684 PROTEIN"/>
    <property type="match status" value="1"/>
</dbReference>
<dbReference type="PANTHER" id="PTHR41521">
    <property type="match status" value="1"/>
</dbReference>
<organism evidence="2 3">
    <name type="scientific">Reticulibacter mediterranei</name>
    <dbReference type="NCBI Taxonomy" id="2778369"/>
    <lineage>
        <taxon>Bacteria</taxon>
        <taxon>Bacillati</taxon>
        <taxon>Chloroflexota</taxon>
        <taxon>Ktedonobacteria</taxon>
        <taxon>Ktedonobacterales</taxon>
        <taxon>Reticulibacteraceae</taxon>
        <taxon>Reticulibacter</taxon>
    </lineage>
</organism>
<evidence type="ECO:0000259" key="1">
    <source>
        <dbReference type="Pfam" id="PF07045"/>
    </source>
</evidence>
<dbReference type="InterPro" id="IPR011008">
    <property type="entry name" value="Dimeric_a/b-barrel"/>
</dbReference>
<accession>A0A8J3N655</accession>
<keyword evidence="3" id="KW-1185">Reference proteome</keyword>
<gene>
    <name evidence="2" type="ORF">KSF_072410</name>
</gene>
<dbReference type="Proteomes" id="UP000597444">
    <property type="component" value="Unassembled WGS sequence"/>
</dbReference>
<dbReference type="Gene3D" id="3.30.70.100">
    <property type="match status" value="1"/>
</dbReference>
<proteinExistence type="predicted"/>
<reference evidence="2" key="1">
    <citation type="submission" date="2020-10" db="EMBL/GenBank/DDBJ databases">
        <title>Taxonomic study of unclassified bacteria belonging to the class Ktedonobacteria.</title>
        <authorList>
            <person name="Yabe S."/>
            <person name="Wang C.M."/>
            <person name="Zheng Y."/>
            <person name="Sakai Y."/>
            <person name="Cavaletti L."/>
            <person name="Monciardini P."/>
            <person name="Donadio S."/>
        </authorList>
    </citation>
    <scope>NUCLEOTIDE SEQUENCE</scope>
    <source>
        <strain evidence="2">ID150040</strain>
    </source>
</reference>
<evidence type="ECO:0000313" key="2">
    <source>
        <dbReference type="EMBL" id="GHO97193.1"/>
    </source>
</evidence>
<evidence type="ECO:0000313" key="3">
    <source>
        <dbReference type="Proteomes" id="UP000597444"/>
    </source>
</evidence>
<dbReference type="EMBL" id="BNJK01000001">
    <property type="protein sequence ID" value="GHO97193.1"/>
    <property type="molecule type" value="Genomic_DNA"/>
</dbReference>
<dbReference type="InterPro" id="IPR010753">
    <property type="entry name" value="DUF1330"/>
</dbReference>
<dbReference type="SUPFAM" id="SSF54909">
    <property type="entry name" value="Dimeric alpha+beta barrel"/>
    <property type="match status" value="1"/>
</dbReference>
<dbReference type="RefSeq" id="WP_220207770.1">
    <property type="nucleotide sequence ID" value="NZ_BNJK01000001.1"/>
</dbReference>
<name>A0A8J3N655_9CHLR</name>
<protein>
    <recommendedName>
        <fullName evidence="1">DUF1330 domain-containing protein</fullName>
    </recommendedName>
</protein>
<comment type="caution">
    <text evidence="2">The sequence shown here is derived from an EMBL/GenBank/DDBJ whole genome shotgun (WGS) entry which is preliminary data.</text>
</comment>